<dbReference type="RefSeq" id="WP_135120921.1">
    <property type="nucleotide sequence ID" value="NZ_SPQZ01000004.1"/>
</dbReference>
<name>A0A4Y9R1A7_9MICO</name>
<reference evidence="2 3" key="1">
    <citation type="journal article" date="2018" name="J. Microbiol.">
        <title>Leifsonia flava sp. nov., a novel actinobacterium isolated from the rhizosphere of Aquilegia viridiflora.</title>
        <authorList>
            <person name="Cai Y."/>
            <person name="Tao W.Z."/>
            <person name="Ma Y.J."/>
            <person name="Cheng J."/>
            <person name="Zhang M.Y."/>
            <person name="Zhang Y.X."/>
        </authorList>
    </citation>
    <scope>NUCLEOTIDE SEQUENCE [LARGE SCALE GENOMIC DNA]</scope>
    <source>
        <strain evidence="2 3">SYP-B2174</strain>
    </source>
</reference>
<dbReference type="InterPro" id="IPR006311">
    <property type="entry name" value="TAT_signal"/>
</dbReference>
<evidence type="ECO:0000313" key="3">
    <source>
        <dbReference type="Proteomes" id="UP000298127"/>
    </source>
</evidence>
<gene>
    <name evidence="2" type="ORF">E4M00_12980</name>
</gene>
<sequence length="193" mass="20320">MSGGIRRRTVIVAALGTVAAGATAVALLPRDAAPAVPGAGGASSPTPTSAPIPTRTLDEVRTEALGSAGMRLAASPWSADAAATTTWSTLYVSWLLRENAVPQTRDARELYEHFSALGQVGTEPRDGAVIFYSDGPVESIFHAGYVERTSAGAIATVEGDVPDFLPHDQTFVRRYGQPWDANIVYGYPEYVVA</sequence>
<evidence type="ECO:0000256" key="1">
    <source>
        <dbReference type="SAM" id="SignalP"/>
    </source>
</evidence>
<proteinExistence type="predicted"/>
<feature type="chain" id="PRO_5038939894" description="CHAP domain-containing protein" evidence="1">
    <location>
        <begin position="25"/>
        <end position="193"/>
    </location>
</feature>
<dbReference type="EMBL" id="SPQZ01000004">
    <property type="protein sequence ID" value="TFV96965.1"/>
    <property type="molecule type" value="Genomic_DNA"/>
</dbReference>
<accession>A0A4Y9R1A7</accession>
<evidence type="ECO:0008006" key="4">
    <source>
        <dbReference type="Google" id="ProtNLM"/>
    </source>
</evidence>
<dbReference type="Proteomes" id="UP000298127">
    <property type="component" value="Unassembled WGS sequence"/>
</dbReference>
<keyword evidence="3" id="KW-1185">Reference proteome</keyword>
<comment type="caution">
    <text evidence="2">The sequence shown here is derived from an EMBL/GenBank/DDBJ whole genome shotgun (WGS) entry which is preliminary data.</text>
</comment>
<organism evidence="2 3">
    <name type="scientific">Orlajensenia leifsoniae</name>
    <dbReference type="NCBI Taxonomy" id="2561933"/>
    <lineage>
        <taxon>Bacteria</taxon>
        <taxon>Bacillati</taxon>
        <taxon>Actinomycetota</taxon>
        <taxon>Actinomycetes</taxon>
        <taxon>Micrococcales</taxon>
        <taxon>Microbacteriaceae</taxon>
        <taxon>Orlajensenia</taxon>
    </lineage>
</organism>
<dbReference type="AlphaFoldDB" id="A0A4Y9R1A7"/>
<evidence type="ECO:0000313" key="2">
    <source>
        <dbReference type="EMBL" id="TFV96965.1"/>
    </source>
</evidence>
<feature type="signal peptide" evidence="1">
    <location>
        <begin position="1"/>
        <end position="24"/>
    </location>
</feature>
<dbReference type="PROSITE" id="PS51318">
    <property type="entry name" value="TAT"/>
    <property type="match status" value="1"/>
</dbReference>
<protein>
    <recommendedName>
        <fullName evidence="4">CHAP domain-containing protein</fullName>
    </recommendedName>
</protein>
<keyword evidence="1" id="KW-0732">Signal</keyword>